<feature type="domain" description="EGF-like" evidence="1">
    <location>
        <begin position="432"/>
        <end position="474"/>
    </location>
</feature>
<name>A0A0V0R626_PSEPJ</name>
<dbReference type="InParanoid" id="A0A0V0R626"/>
<organism evidence="2 3">
    <name type="scientific">Pseudocohnilembus persalinus</name>
    <name type="common">Ciliate</name>
    <dbReference type="NCBI Taxonomy" id="266149"/>
    <lineage>
        <taxon>Eukaryota</taxon>
        <taxon>Sar</taxon>
        <taxon>Alveolata</taxon>
        <taxon>Ciliophora</taxon>
        <taxon>Intramacronucleata</taxon>
        <taxon>Oligohymenophorea</taxon>
        <taxon>Scuticociliatia</taxon>
        <taxon>Philasterida</taxon>
        <taxon>Pseudocohnilembidae</taxon>
        <taxon>Pseudocohnilembus</taxon>
    </lineage>
</organism>
<evidence type="ECO:0000313" key="2">
    <source>
        <dbReference type="EMBL" id="KRX09958.1"/>
    </source>
</evidence>
<dbReference type="OrthoDB" id="10035969at2759"/>
<protein>
    <submittedName>
        <fullName evidence="2">Insulin-like growth factor binding protein, N-terminal</fullName>
    </submittedName>
</protein>
<dbReference type="InterPro" id="IPR009030">
    <property type="entry name" value="Growth_fac_rcpt_cys_sf"/>
</dbReference>
<comment type="caution">
    <text evidence="2">The sequence shown here is derived from an EMBL/GenBank/DDBJ whole genome shotgun (WGS) entry which is preliminary data.</text>
</comment>
<proteinExistence type="predicted"/>
<dbReference type="PANTHER" id="PTHR15332">
    <property type="entry name" value="PROPROTEIN CONVERTASE SUBTILISIN_KEXIN TYPE 5-LIKE"/>
    <property type="match status" value="1"/>
</dbReference>
<feature type="domain" description="EGF-like" evidence="1">
    <location>
        <begin position="643"/>
        <end position="682"/>
    </location>
</feature>
<dbReference type="SUPFAM" id="SSF57184">
    <property type="entry name" value="Growth factor receptor domain"/>
    <property type="match status" value="2"/>
</dbReference>
<dbReference type="EMBL" id="LDAU01000042">
    <property type="protein sequence ID" value="KRX09958.1"/>
    <property type="molecule type" value="Genomic_DNA"/>
</dbReference>
<dbReference type="PANTHER" id="PTHR15332:SF175">
    <property type="entry name" value="PROPROTEIN CONVERTASE SUBTILISIN_KEXIN TYPE 5-LIKE"/>
    <property type="match status" value="1"/>
</dbReference>
<evidence type="ECO:0000259" key="1">
    <source>
        <dbReference type="SMART" id="SM00181"/>
    </source>
</evidence>
<feature type="domain" description="EGF-like" evidence="1">
    <location>
        <begin position="760"/>
        <end position="799"/>
    </location>
</feature>
<dbReference type="Gene3D" id="2.10.220.10">
    <property type="entry name" value="Hormone Receptor, Insulin-like Growth Factor Receptor 1, Chain A, domain 2"/>
    <property type="match status" value="2"/>
</dbReference>
<feature type="domain" description="EGF-like" evidence="1">
    <location>
        <begin position="690"/>
        <end position="729"/>
    </location>
</feature>
<feature type="domain" description="EGF-like" evidence="1">
    <location>
        <begin position="529"/>
        <end position="568"/>
    </location>
</feature>
<accession>A0A0V0R626</accession>
<dbReference type="SMART" id="SM00181">
    <property type="entry name" value="EGF"/>
    <property type="match status" value="7"/>
</dbReference>
<feature type="domain" description="EGF-like" evidence="1">
    <location>
        <begin position="576"/>
        <end position="615"/>
    </location>
</feature>
<gene>
    <name evidence="2" type="ORF">PPERSA_05350</name>
</gene>
<keyword evidence="3" id="KW-1185">Reference proteome</keyword>
<dbReference type="AlphaFoldDB" id="A0A0V0R626"/>
<evidence type="ECO:0000313" key="3">
    <source>
        <dbReference type="Proteomes" id="UP000054937"/>
    </source>
</evidence>
<dbReference type="InterPro" id="IPR000742">
    <property type="entry name" value="EGF"/>
</dbReference>
<feature type="domain" description="EGF-like" evidence="1">
    <location>
        <begin position="475"/>
        <end position="506"/>
    </location>
</feature>
<reference evidence="2 3" key="1">
    <citation type="journal article" date="2015" name="Sci. Rep.">
        <title>Genome of the facultative scuticociliatosis pathogen Pseudocohnilembus persalinus provides insight into its virulence through horizontal gene transfer.</title>
        <authorList>
            <person name="Xiong J."/>
            <person name="Wang G."/>
            <person name="Cheng J."/>
            <person name="Tian M."/>
            <person name="Pan X."/>
            <person name="Warren A."/>
            <person name="Jiang C."/>
            <person name="Yuan D."/>
            <person name="Miao W."/>
        </authorList>
    </citation>
    <scope>NUCLEOTIDE SEQUENCE [LARGE SCALE GENOMIC DNA]</scope>
    <source>
        <strain evidence="2">36N120E</strain>
    </source>
</reference>
<sequence>MSNIVRQLYYKINIVFFCWMIGHLNLYSGIQLDTTQWQEVDITNNFIDQSYKQDSGYSRYYDSLQLNQTQYVNLIRSSGTPSQILIQYLDEYGNQQCSKIISVVDSYKYSLTNTNVEGELFFAYTSKVGSIREVFFGFLDETCNFSRGLSAPDQPVQFTSTNYVSILAKNGKDYVYVLAQQFEDPLYYLYLITVDINDTSTYSIIRHEKLEEINFKWNLFSIQAFSDDYLVIFGRDNNDKLQKIIIEPNGNEIWDDPKDQGIFLSLNNDLNRIQNKVIQIQNSNKYTIVTGDYQQNILSIYTFLYNGNGEVQDVCQESYSNFFDNMGNQFFRALEFGVINPDFIWIKGDNQNQDKKTVVFFANPFNCKTYMNPNDGSIYQYQLEDFSYTHILRTYYSNQTVSLIVSSSYIDGSSSQILEAIRIDIGENCPRYCSSCIDFENCDSCVSANVQRNVNNQCLCPDKYYQDQSSDDCLECLQYCGTCIDSTTCQSCIISDGERDIFNQCQCQDSYYQDALSGDCLKCPLYCEICSDSNTCQTCISSVKERDVSNQCQCKDGYYQDTGSYDCLECPQYCLTCLDQMTCQICISSDGERDASNLCICKNGYYQDTGSDSCLGIQIYTDILIMYLLLLFQFKECPQYCEICSDLTTCQSCISSDGERDISNLCNCKNGYYQDSSSNNCLECPQYCKICSDSNTCQSCISSEGERDVSNLCACKDGYYQDTESDNCLSTLHFKYIDYQNFQLNYNDLNILDCPYYCQTCSDYNTCLSCIISDGIRDMSNICKCKDGYYQDIESDNCLGKLKQ</sequence>
<dbReference type="Proteomes" id="UP000054937">
    <property type="component" value="Unassembled WGS sequence"/>
</dbReference>